<proteinExistence type="predicted"/>
<organism evidence="3 4">
    <name type="scientific">Pseudomonas plecoglossicida</name>
    <dbReference type="NCBI Taxonomy" id="70775"/>
    <lineage>
        <taxon>Bacteria</taxon>
        <taxon>Pseudomonadati</taxon>
        <taxon>Pseudomonadota</taxon>
        <taxon>Gammaproteobacteria</taxon>
        <taxon>Pseudomonadales</taxon>
        <taxon>Pseudomonadaceae</taxon>
        <taxon>Pseudomonas</taxon>
    </lineage>
</organism>
<keyword evidence="1" id="KW-0378">Hydrolase</keyword>
<dbReference type="InterPro" id="IPR000868">
    <property type="entry name" value="Isochorismatase-like_dom"/>
</dbReference>
<feature type="domain" description="Isochorismatase-like" evidence="2">
    <location>
        <begin position="9"/>
        <end position="149"/>
    </location>
</feature>
<accession>A0A2A3M8F5</accession>
<name>A0A2A3M8F5_PSEDL</name>
<dbReference type="SUPFAM" id="SSF52499">
    <property type="entry name" value="Isochorismatase-like hydrolases"/>
    <property type="match status" value="1"/>
</dbReference>
<dbReference type="Gene3D" id="3.40.50.850">
    <property type="entry name" value="Isochorismatase-like"/>
    <property type="match status" value="1"/>
</dbReference>
<reference evidence="3 4" key="1">
    <citation type="submission" date="2017-09" db="EMBL/GenBank/DDBJ databases">
        <authorList>
            <person name="Ehlers B."/>
            <person name="Leendertz F.H."/>
        </authorList>
    </citation>
    <scope>NUCLEOTIDE SEQUENCE [LARGE SCALE GENOMIC DNA]</scope>
    <source>
        <strain evidence="3 4">DJ-1</strain>
    </source>
</reference>
<sequence length="187" mass="20643">MKDTPSIPLIILDVQDAIDQPVWNGKSHPGYLSVIQRLLWHWRSTGWPVLHVKHDEENPTSSYYVHGPWNGIKKEVAPVEGEIVIIKHENCAFIGTQLDAILKNMQVKRIVLTGVVVHNSMDATIRAGKALGYEIILPADATTAVPVTGPQGTCWDALTVYELALAILGTEYAQVMSSEDVLAQLRL</sequence>
<dbReference type="Pfam" id="PF00857">
    <property type="entry name" value="Isochorismatase"/>
    <property type="match status" value="1"/>
</dbReference>
<dbReference type="AlphaFoldDB" id="A0A2A3M8F5"/>
<evidence type="ECO:0000256" key="1">
    <source>
        <dbReference type="ARBA" id="ARBA00022801"/>
    </source>
</evidence>
<dbReference type="PANTHER" id="PTHR43540">
    <property type="entry name" value="PEROXYUREIDOACRYLATE/UREIDOACRYLATE AMIDOHYDROLASE-RELATED"/>
    <property type="match status" value="1"/>
</dbReference>
<evidence type="ECO:0000313" key="4">
    <source>
        <dbReference type="Proteomes" id="UP000218102"/>
    </source>
</evidence>
<dbReference type="RefSeq" id="WP_009681417.1">
    <property type="nucleotide sequence ID" value="NZ_NTME01000005.1"/>
</dbReference>
<dbReference type="InterPro" id="IPR036380">
    <property type="entry name" value="Isochorismatase-like_sf"/>
</dbReference>
<evidence type="ECO:0000259" key="2">
    <source>
        <dbReference type="Pfam" id="PF00857"/>
    </source>
</evidence>
<dbReference type="PANTHER" id="PTHR43540:SF1">
    <property type="entry name" value="ISOCHORISMATASE HYDROLASE"/>
    <property type="match status" value="1"/>
</dbReference>
<evidence type="ECO:0000313" key="3">
    <source>
        <dbReference type="EMBL" id="PBJ96329.1"/>
    </source>
</evidence>
<dbReference type="GO" id="GO:0016787">
    <property type="term" value="F:hydrolase activity"/>
    <property type="evidence" value="ECO:0007669"/>
    <property type="project" value="UniProtKB-KW"/>
</dbReference>
<gene>
    <name evidence="3" type="ORF">CMV24_06275</name>
</gene>
<protein>
    <submittedName>
        <fullName evidence="3">Isochorismatase</fullName>
    </submittedName>
</protein>
<dbReference type="InterPro" id="IPR050272">
    <property type="entry name" value="Isochorismatase-like_hydrls"/>
</dbReference>
<dbReference type="Proteomes" id="UP000218102">
    <property type="component" value="Unassembled WGS sequence"/>
</dbReference>
<dbReference type="EMBL" id="NTME01000005">
    <property type="protein sequence ID" value="PBJ96329.1"/>
    <property type="molecule type" value="Genomic_DNA"/>
</dbReference>
<comment type="caution">
    <text evidence="3">The sequence shown here is derived from an EMBL/GenBank/DDBJ whole genome shotgun (WGS) entry which is preliminary data.</text>
</comment>